<organism evidence="2 3">
    <name type="scientific">Mesonia profundi</name>
    <dbReference type="NCBI Taxonomy" id="3070998"/>
    <lineage>
        <taxon>Bacteria</taxon>
        <taxon>Pseudomonadati</taxon>
        <taxon>Bacteroidota</taxon>
        <taxon>Flavobacteriia</taxon>
        <taxon>Flavobacteriales</taxon>
        <taxon>Flavobacteriaceae</taxon>
        <taxon>Mesonia</taxon>
    </lineage>
</organism>
<dbReference type="EMBL" id="JAVHUL010000009">
    <property type="protein sequence ID" value="MDQ7916950.1"/>
    <property type="molecule type" value="Genomic_DNA"/>
</dbReference>
<evidence type="ECO:0000313" key="3">
    <source>
        <dbReference type="Proteomes" id="UP001230915"/>
    </source>
</evidence>
<sequence length="567" mass="64624">MVKKIIFLLGGVIALSTSATAQDTINEPNKIQGRFFGGVESNSQYYVDDPKLGDFLYEDRFRSNNYINVNYNYGRFTAGIQVEAYEKNALLNYNPKFKGTDLATFYLDYKSEKLDITVGHFYEQFGSGLILRTWEDRALGINNALRGGRIEFRPNNNISLKALYGRQRSGFTVSDGHIFGFDSEFYLTDYLNFEKSDLSVGASYVGRYEKTDIVDPQFSELTNAMAFRFNYYKGSFYASGEANYKTEDAVLSAQNDINGDYVKPGSAYLLNFGYTKSGLGVDLTLRRVENMGFYSERIPENLGDNNSSLNYNDRILNYLPGLTKQHHSNLANIYVYQAQASVSYLDVDKMKAGETGGQIDVFYNFKKGTTLGGKYGTKVAANVATWYNLPGEYRFFPQEYDTEFFGVAQKYFSDYNLEVKKKLTENWRSAFYYVHQYYDKSLIEGGDVVKADVLALENTWAFGEKQSVRLELEHLWADTDRKNWAGGTLEYNLNRNLSFYVWDIYNYGTDKEAEKNHYYNVGGAYRFGAWRIAANYGRQRGGLVCVGGVCRFVPENTGFTLNVSTSF</sequence>
<proteinExistence type="predicted"/>
<keyword evidence="3" id="KW-1185">Reference proteome</keyword>
<accession>A0ABU0ZZR4</accession>
<dbReference type="InterPro" id="IPR046070">
    <property type="entry name" value="DUF6029"/>
</dbReference>
<dbReference type="Proteomes" id="UP001230915">
    <property type="component" value="Unassembled WGS sequence"/>
</dbReference>
<evidence type="ECO:0000313" key="2">
    <source>
        <dbReference type="EMBL" id="MDQ7916950.1"/>
    </source>
</evidence>
<feature type="signal peptide" evidence="1">
    <location>
        <begin position="1"/>
        <end position="21"/>
    </location>
</feature>
<keyword evidence="1" id="KW-0732">Signal</keyword>
<dbReference type="RefSeq" id="WP_308863624.1">
    <property type="nucleotide sequence ID" value="NZ_JAVHUL010000009.1"/>
</dbReference>
<evidence type="ECO:0000256" key="1">
    <source>
        <dbReference type="SAM" id="SignalP"/>
    </source>
</evidence>
<protein>
    <submittedName>
        <fullName evidence="2">DUF6029 family protein</fullName>
    </submittedName>
</protein>
<name>A0ABU0ZZR4_9FLAO</name>
<reference evidence="2 3" key="1">
    <citation type="submission" date="2023-08" db="EMBL/GenBank/DDBJ databases">
        <title>Mesonia sp. MT50, isolated from deep-sea sediment of the Mariana Trench.</title>
        <authorList>
            <person name="Fu H."/>
        </authorList>
    </citation>
    <scope>NUCLEOTIDE SEQUENCE [LARGE SCALE GENOMIC DNA]</scope>
    <source>
        <strain evidence="2 3">MT50</strain>
    </source>
</reference>
<gene>
    <name evidence="2" type="ORF">RBU60_05130</name>
</gene>
<comment type="caution">
    <text evidence="2">The sequence shown here is derived from an EMBL/GenBank/DDBJ whole genome shotgun (WGS) entry which is preliminary data.</text>
</comment>
<feature type="chain" id="PRO_5045842570" evidence="1">
    <location>
        <begin position="22"/>
        <end position="567"/>
    </location>
</feature>
<dbReference type="Pfam" id="PF19494">
    <property type="entry name" value="DUF6029"/>
    <property type="match status" value="1"/>
</dbReference>